<gene>
    <name evidence="3" type="ORF">GCM10009554_09070</name>
</gene>
<dbReference type="InterPro" id="IPR020845">
    <property type="entry name" value="AMP-binding_CS"/>
</dbReference>
<dbReference type="CDD" id="cd05936">
    <property type="entry name" value="FC-FACS_FadD_like"/>
    <property type="match status" value="1"/>
</dbReference>
<keyword evidence="4" id="KW-1185">Reference proteome</keyword>
<comment type="caution">
    <text evidence="3">The sequence shown here is derived from an EMBL/GenBank/DDBJ whole genome shotgun (WGS) entry which is preliminary data.</text>
</comment>
<dbReference type="PANTHER" id="PTHR43767">
    <property type="entry name" value="LONG-CHAIN-FATTY-ACID--COA LIGASE"/>
    <property type="match status" value="1"/>
</dbReference>
<dbReference type="GO" id="GO:0016874">
    <property type="term" value="F:ligase activity"/>
    <property type="evidence" value="ECO:0007669"/>
    <property type="project" value="UniProtKB-KW"/>
</dbReference>
<dbReference type="InterPro" id="IPR000873">
    <property type="entry name" value="AMP-dep_synth/lig_dom"/>
</dbReference>
<dbReference type="RefSeq" id="WP_343965066.1">
    <property type="nucleotide sequence ID" value="NZ_BAAAHK010000003.1"/>
</dbReference>
<dbReference type="InterPro" id="IPR045851">
    <property type="entry name" value="AMP-bd_C_sf"/>
</dbReference>
<dbReference type="Pfam" id="PF00501">
    <property type="entry name" value="AMP-binding"/>
    <property type="match status" value="1"/>
</dbReference>
<sequence>MSFNLATILTESALGHPDKVAVISGAHRLTYAEIDAASDRFATGLRDQGIRPGDPVGLQLPNLPQFVIAYFGILKAGAIAVPMNVLYKADEIAYILKDAGTRMLITWAGVAEEAAKGASQAGVSNLVVVTSPGMPDTTLGTPFERLLAAAPDGPAVIHQPDPGDTAVIVYTSGTTGRPKGAELTHFQLFMNADTPGRLFGVRDDDVIMVVLPLFHIFALSSILDVCVRFAATMTLVPRFDPDTVLATIQRDRVTVFEGVPTMYVALLNHPGLDRYDVSSLRIGISGGAPIPAQVIDDFEARFGIVILEGYGLSETASTTTFNVSAEDRRVYSVGRPIWGVQVQVWDEHGQVLPPGADHIGELMVRGVNVMRGYRGNPEASAEAFSDGWFHTGDLGYVDEDGYFFVVDRKKELIIRGGYNVYPREVEDAIYTHPAVAQAAVVGVPDDLLGQEIKAFVALRAGLELTAEELIRHVKDRIAPYKYPRLVEFRPELPVTAAGKILKREL</sequence>
<dbReference type="Gene3D" id="3.40.50.12780">
    <property type="entry name" value="N-terminal domain of ligase-like"/>
    <property type="match status" value="1"/>
</dbReference>
<dbReference type="InterPro" id="IPR042099">
    <property type="entry name" value="ANL_N_sf"/>
</dbReference>
<dbReference type="PROSITE" id="PS00455">
    <property type="entry name" value="AMP_BINDING"/>
    <property type="match status" value="1"/>
</dbReference>
<feature type="domain" description="AMP-dependent synthetase/ligase" evidence="1">
    <location>
        <begin position="10"/>
        <end position="373"/>
    </location>
</feature>
<evidence type="ECO:0000259" key="2">
    <source>
        <dbReference type="Pfam" id="PF13193"/>
    </source>
</evidence>
<dbReference type="Gene3D" id="3.30.300.30">
    <property type="match status" value="1"/>
</dbReference>
<accession>A0ABN1PGW3</accession>
<protein>
    <submittedName>
        <fullName evidence="3">Long-chain fatty acid--CoA ligase</fullName>
    </submittedName>
</protein>
<dbReference type="SUPFAM" id="SSF56801">
    <property type="entry name" value="Acetyl-CoA synthetase-like"/>
    <property type="match status" value="1"/>
</dbReference>
<dbReference type="EMBL" id="BAAAHK010000003">
    <property type="protein sequence ID" value="GAA0927875.1"/>
    <property type="molecule type" value="Genomic_DNA"/>
</dbReference>
<dbReference type="InterPro" id="IPR025110">
    <property type="entry name" value="AMP-bd_C"/>
</dbReference>
<dbReference type="NCBIfam" id="NF004837">
    <property type="entry name" value="PRK06187.1"/>
    <property type="match status" value="1"/>
</dbReference>
<dbReference type="PANTHER" id="PTHR43767:SF12">
    <property type="entry name" value="AMP-DEPENDENT SYNTHETASE AND LIGASE"/>
    <property type="match status" value="1"/>
</dbReference>
<keyword evidence="3" id="KW-0436">Ligase</keyword>
<dbReference type="InterPro" id="IPR050237">
    <property type="entry name" value="ATP-dep_AMP-bd_enzyme"/>
</dbReference>
<dbReference type="Proteomes" id="UP001500542">
    <property type="component" value="Unassembled WGS sequence"/>
</dbReference>
<dbReference type="Pfam" id="PF13193">
    <property type="entry name" value="AMP-binding_C"/>
    <property type="match status" value="1"/>
</dbReference>
<name>A0ABN1PGW3_9ACTN</name>
<evidence type="ECO:0000259" key="1">
    <source>
        <dbReference type="Pfam" id="PF00501"/>
    </source>
</evidence>
<reference evidence="3 4" key="1">
    <citation type="journal article" date="2019" name="Int. J. Syst. Evol. Microbiol.">
        <title>The Global Catalogue of Microorganisms (GCM) 10K type strain sequencing project: providing services to taxonomists for standard genome sequencing and annotation.</title>
        <authorList>
            <consortium name="The Broad Institute Genomics Platform"/>
            <consortium name="The Broad Institute Genome Sequencing Center for Infectious Disease"/>
            <person name="Wu L."/>
            <person name="Ma J."/>
        </authorList>
    </citation>
    <scope>NUCLEOTIDE SEQUENCE [LARGE SCALE GENOMIC DNA]</scope>
    <source>
        <strain evidence="3 4">JCM 10977</strain>
    </source>
</reference>
<feature type="domain" description="AMP-binding enzyme C-terminal" evidence="2">
    <location>
        <begin position="424"/>
        <end position="499"/>
    </location>
</feature>
<evidence type="ECO:0000313" key="4">
    <source>
        <dbReference type="Proteomes" id="UP001500542"/>
    </source>
</evidence>
<organism evidence="3 4">
    <name type="scientific">Kribbella koreensis</name>
    <dbReference type="NCBI Taxonomy" id="57909"/>
    <lineage>
        <taxon>Bacteria</taxon>
        <taxon>Bacillati</taxon>
        <taxon>Actinomycetota</taxon>
        <taxon>Actinomycetes</taxon>
        <taxon>Propionibacteriales</taxon>
        <taxon>Kribbellaceae</taxon>
        <taxon>Kribbella</taxon>
    </lineage>
</organism>
<proteinExistence type="predicted"/>
<evidence type="ECO:0000313" key="3">
    <source>
        <dbReference type="EMBL" id="GAA0927875.1"/>
    </source>
</evidence>